<feature type="region of interest" description="Disordered" evidence="1">
    <location>
        <begin position="75"/>
        <end position="109"/>
    </location>
</feature>
<feature type="transmembrane region" description="Helical" evidence="2">
    <location>
        <begin position="349"/>
        <end position="373"/>
    </location>
</feature>
<dbReference type="Proteomes" id="UP001437256">
    <property type="component" value="Unassembled WGS sequence"/>
</dbReference>
<accession>A0ABR3AF40</accession>
<feature type="transmembrane region" description="Helical" evidence="2">
    <location>
        <begin position="539"/>
        <end position="559"/>
    </location>
</feature>
<feature type="region of interest" description="Disordered" evidence="1">
    <location>
        <begin position="1"/>
        <end position="29"/>
    </location>
</feature>
<evidence type="ECO:0000313" key="4">
    <source>
        <dbReference type="Proteomes" id="UP001437256"/>
    </source>
</evidence>
<protein>
    <submittedName>
        <fullName evidence="3">Uncharacterized protein</fullName>
    </submittedName>
</protein>
<keyword evidence="2" id="KW-0472">Membrane</keyword>
<evidence type="ECO:0000313" key="3">
    <source>
        <dbReference type="EMBL" id="KAL0071944.1"/>
    </source>
</evidence>
<keyword evidence="4" id="KW-1185">Reference proteome</keyword>
<feature type="transmembrane region" description="Helical" evidence="2">
    <location>
        <begin position="571"/>
        <end position="590"/>
    </location>
</feature>
<organism evidence="3 4">
    <name type="scientific">Marasmius tenuissimus</name>
    <dbReference type="NCBI Taxonomy" id="585030"/>
    <lineage>
        <taxon>Eukaryota</taxon>
        <taxon>Fungi</taxon>
        <taxon>Dikarya</taxon>
        <taxon>Basidiomycota</taxon>
        <taxon>Agaricomycotina</taxon>
        <taxon>Agaricomycetes</taxon>
        <taxon>Agaricomycetidae</taxon>
        <taxon>Agaricales</taxon>
        <taxon>Marasmiineae</taxon>
        <taxon>Marasmiaceae</taxon>
        <taxon>Marasmius</taxon>
    </lineage>
</organism>
<feature type="transmembrane region" description="Helical" evidence="2">
    <location>
        <begin position="597"/>
        <end position="620"/>
    </location>
</feature>
<name>A0ABR3AF40_9AGAR</name>
<feature type="transmembrane region" description="Helical" evidence="2">
    <location>
        <begin position="227"/>
        <end position="248"/>
    </location>
</feature>
<keyword evidence="2" id="KW-0812">Transmembrane</keyword>
<sequence length="1213" mass="138323">MPVKDLVDRFESKSTPQQIPASTPARFITPGPRILRNRKTSYTGLPQETNDDPSVSATAFTNTIPVVITNTTVDITDVNTPRPPTRIDDGMIPPAVKDDEWSSENYQEPYDDDETRHLIERTHTYPPSSTSHHSLSSSATLIPGRPQFGPHKPISAIELFSRKASPLYLPKLDSYLSSLPKPSFNGIKSSTPAGMFPPMDRLAASGFTIEELEANSRVAPFWRNRQTLLGSAVNLVLGVTGSSMLATFYSLQGLANTVQVFALLLSTIVPVKGESLGNHWRKLFLGTIPNVLALNFASDLSKSLIFLVIFMILASGLLYRFWKSAMKCDRYARIEGLRQNDKEGKEWKLLVITFLLTLIYLPISTMAIHVLVWSDDLWPIPNPYTNATSFPPTLAPLGPSSEYRDPLDFCWTTTMKRNEVNWAPVVIIISAIIIIALTICYPLSLRSVIRKSVPKVDRFTQLGRPRSQIDMDSEYHRLLARDNNPFAFLYAGFRRDWGTYQPIYLFAKFSTLFIVAVIDPNNCLFRSAPRSFIPIVRQILLLVTTVGFFVAQCVFGPFLDPVNNASEWVSRLNYVLTSLLALLVALDIPGKDILNYYVLYGIYILTYGFSFYFTIINLSITKRAVKRLTRRIDFSIDVFSPRLALSYPSPHVKRRIWQESISTILLTSPECKIPSKQKMLFAQSRDSEFPPYLLDFLGTPAERHVENLKILKEVGSLEYRKAAALMYGPDFERTRQLEEEIQKHFTGPDSYWKDPREVSIPHCTHFFGNAWMIPFPPTLVIRYDDGRYAVLREVAELDLYVKQNASREIQRRREVRLSLRALDGQRVFWPYEHVEPIGTQAFCCGLRRRYSARTSVRYETAIVQIKRNGYLNWKDLDFGSGFSVQLTYGKKLKLDGEVIGLSDDFDLTEPLARFLAINHRLVAPRLRHIENVLSEYRHHHRKECLQKAEVLSYKFLSHVYDLPRDPSLMSGSSIEYERDLRVRQLMVGSEAVFDAAYTRFLAMSQSEAATWWYIFWDDLWRRNADTIAGLRLHATDFNPHYPSSIAYTPLPRPALEAFLTQRNLLAKQPRWGDFFHTGFLNKLYLRLNDTAFRGSSKQILFHVGNGTSELDMDHVDVEMQGQRSSIIGTGGGTDHDDASILPRPAYRWEGLLEDPPEPLERKKRKFLTKVAAWLGLAPTWRAGMPAKGVSIDVQLQDGRYVIIEEPNSTEDRK</sequence>
<reference evidence="3 4" key="1">
    <citation type="submission" date="2024-05" db="EMBL/GenBank/DDBJ databases">
        <title>A draft genome resource for the thread blight pathogen Marasmius tenuissimus strain MS-2.</title>
        <authorList>
            <person name="Yulfo-Soto G.E."/>
            <person name="Baruah I.K."/>
            <person name="Amoako-Attah I."/>
            <person name="Bukari Y."/>
            <person name="Meinhardt L.W."/>
            <person name="Bailey B.A."/>
            <person name="Cohen S.P."/>
        </authorList>
    </citation>
    <scope>NUCLEOTIDE SEQUENCE [LARGE SCALE GENOMIC DNA]</scope>
    <source>
        <strain evidence="3 4">MS-2</strain>
    </source>
</reference>
<proteinExistence type="predicted"/>
<dbReference type="EMBL" id="JBBXMP010000002">
    <property type="protein sequence ID" value="KAL0071944.1"/>
    <property type="molecule type" value="Genomic_DNA"/>
</dbReference>
<comment type="caution">
    <text evidence="3">The sequence shown here is derived from an EMBL/GenBank/DDBJ whole genome shotgun (WGS) entry which is preliminary data.</text>
</comment>
<evidence type="ECO:0000256" key="2">
    <source>
        <dbReference type="SAM" id="Phobius"/>
    </source>
</evidence>
<feature type="transmembrane region" description="Helical" evidence="2">
    <location>
        <begin position="304"/>
        <end position="322"/>
    </location>
</feature>
<evidence type="ECO:0000256" key="1">
    <source>
        <dbReference type="SAM" id="MobiDB-lite"/>
    </source>
</evidence>
<feature type="compositionally biased region" description="Basic and acidic residues" evidence="1">
    <location>
        <begin position="1"/>
        <end position="12"/>
    </location>
</feature>
<keyword evidence="2" id="KW-1133">Transmembrane helix</keyword>
<feature type="transmembrane region" description="Helical" evidence="2">
    <location>
        <begin position="422"/>
        <end position="445"/>
    </location>
</feature>
<gene>
    <name evidence="3" type="ORF">AAF712_000867</name>
</gene>